<dbReference type="AlphaFoldDB" id="A0A0F9JZK8"/>
<accession>A0A0F9JZK8</accession>
<evidence type="ECO:0000313" key="1">
    <source>
        <dbReference type="EMBL" id="KKM67881.1"/>
    </source>
</evidence>
<dbReference type="EMBL" id="LAZR01010271">
    <property type="protein sequence ID" value="KKM67881.1"/>
    <property type="molecule type" value="Genomic_DNA"/>
</dbReference>
<proteinExistence type="predicted"/>
<organism evidence="1">
    <name type="scientific">marine sediment metagenome</name>
    <dbReference type="NCBI Taxonomy" id="412755"/>
    <lineage>
        <taxon>unclassified sequences</taxon>
        <taxon>metagenomes</taxon>
        <taxon>ecological metagenomes</taxon>
    </lineage>
</organism>
<reference evidence="1" key="1">
    <citation type="journal article" date="2015" name="Nature">
        <title>Complex archaea that bridge the gap between prokaryotes and eukaryotes.</title>
        <authorList>
            <person name="Spang A."/>
            <person name="Saw J.H."/>
            <person name="Jorgensen S.L."/>
            <person name="Zaremba-Niedzwiedzka K."/>
            <person name="Martijn J."/>
            <person name="Lind A.E."/>
            <person name="van Eijk R."/>
            <person name="Schleper C."/>
            <person name="Guy L."/>
            <person name="Ettema T.J."/>
        </authorList>
    </citation>
    <scope>NUCLEOTIDE SEQUENCE</scope>
</reference>
<comment type="caution">
    <text evidence="1">The sequence shown here is derived from an EMBL/GenBank/DDBJ whole genome shotgun (WGS) entry which is preliminary data.</text>
</comment>
<name>A0A0F9JZK8_9ZZZZ</name>
<gene>
    <name evidence="1" type="ORF">LCGC14_1466660</name>
</gene>
<sequence length="65" mass="7041">MKHKVLEIEKCEDCPYSRNPGLVVACCSIPDKNGVLRGVNGGFGTPPSDCPFHKETLLLKLKGVT</sequence>
<protein>
    <submittedName>
        <fullName evidence="1">Uncharacterized protein</fullName>
    </submittedName>
</protein>